<dbReference type="GO" id="GO:0016746">
    <property type="term" value="F:acyltransferase activity"/>
    <property type="evidence" value="ECO:0007669"/>
    <property type="project" value="UniProtKB-KW"/>
</dbReference>
<dbReference type="SUPFAM" id="SSF53474">
    <property type="entry name" value="alpha/beta-Hydrolases"/>
    <property type="match status" value="1"/>
</dbReference>
<dbReference type="Gene3D" id="3.40.50.1820">
    <property type="entry name" value="alpha/beta hydrolase"/>
    <property type="match status" value="1"/>
</dbReference>
<keyword evidence="3" id="KW-0808">Transferase</keyword>
<feature type="domain" description="AB hydrolase-1" evidence="1">
    <location>
        <begin position="27"/>
        <end position="174"/>
    </location>
</feature>
<evidence type="ECO:0000313" key="4">
    <source>
        <dbReference type="Proteomes" id="UP000024329"/>
    </source>
</evidence>
<evidence type="ECO:0000313" key="5">
    <source>
        <dbReference type="Proteomes" id="UP000094626"/>
    </source>
</evidence>
<dbReference type="Proteomes" id="UP000024329">
    <property type="component" value="Unassembled WGS sequence"/>
</dbReference>
<dbReference type="InterPro" id="IPR050266">
    <property type="entry name" value="AB_hydrolase_sf"/>
</dbReference>
<dbReference type="InterPro" id="IPR029058">
    <property type="entry name" value="AB_hydrolase_fold"/>
</dbReference>
<dbReference type="RefSeq" id="WP_036528992.1">
    <property type="nucleotide sequence ID" value="NZ_CP017076.1"/>
</dbReference>
<dbReference type="Pfam" id="PF00561">
    <property type="entry name" value="Abhydrolase_1"/>
    <property type="match status" value="1"/>
</dbReference>
<keyword evidence="3" id="KW-0378">Hydrolase</keyword>
<organism evidence="3 4">
    <name type="scientific">Novosphingobium resinovorum</name>
    <dbReference type="NCBI Taxonomy" id="158500"/>
    <lineage>
        <taxon>Bacteria</taxon>
        <taxon>Pseudomonadati</taxon>
        <taxon>Pseudomonadota</taxon>
        <taxon>Alphaproteobacteria</taxon>
        <taxon>Sphingomonadales</taxon>
        <taxon>Sphingomonadaceae</taxon>
        <taxon>Novosphingobium</taxon>
    </lineage>
</organism>
<sequence>MIRRAYTTCRYGQMHYRIAGTAGERAPVVLLHQNPSSSFEYEPLIAALAADRLVVAFDTPGYGMSDSPSAPPGMAGYAAGFSDALDALTEEGVLAGKVDLYGFHTGSLLACELAIARPDRVRAMGLTGIPMYDAEALAKRLADAENYPPLDEEGTVVRDLTAGLWAYVVGKRDARVPLEKAALNFADKARAMDRFTWAYRGVWSWDFARLEQVSQPALLLQPAEDLMHLSLKAAARLPSCRVVELTDLDRDIFDIAPERLADELRDFLDHL</sequence>
<dbReference type="PATRIC" id="fig|158500.4.peg.4608"/>
<keyword evidence="3" id="KW-0012">Acyltransferase</keyword>
<dbReference type="PANTHER" id="PTHR43798">
    <property type="entry name" value="MONOACYLGLYCEROL LIPASE"/>
    <property type="match status" value="1"/>
</dbReference>
<dbReference type="PANTHER" id="PTHR43798:SF5">
    <property type="entry name" value="MONOACYLGLYCEROL LIPASE ABHD6"/>
    <property type="match status" value="1"/>
</dbReference>
<dbReference type="GO" id="GO:0046464">
    <property type="term" value="P:acylglycerol catabolic process"/>
    <property type="evidence" value="ECO:0007669"/>
    <property type="project" value="TreeGrafter"/>
</dbReference>
<evidence type="ECO:0000259" key="1">
    <source>
        <dbReference type="Pfam" id="PF00561"/>
    </source>
</evidence>
<accession>A0A031JP81</accession>
<dbReference type="GO" id="GO:0016020">
    <property type="term" value="C:membrane"/>
    <property type="evidence" value="ECO:0007669"/>
    <property type="project" value="TreeGrafter"/>
</dbReference>
<dbReference type="KEGG" id="nre:BES08_22350"/>
<evidence type="ECO:0000313" key="3">
    <source>
        <dbReference type="EMBL" id="EZP75667.1"/>
    </source>
</evidence>
<dbReference type="InterPro" id="IPR000073">
    <property type="entry name" value="AB_hydrolase_1"/>
</dbReference>
<evidence type="ECO:0000313" key="2">
    <source>
        <dbReference type="EMBL" id="AOR79549.1"/>
    </source>
</evidence>
<keyword evidence="5" id="KW-1185">Reference proteome</keyword>
<dbReference type="eggNOG" id="COG0596">
    <property type="taxonomic scope" value="Bacteria"/>
</dbReference>
<dbReference type="Proteomes" id="UP000094626">
    <property type="component" value="Plasmid pSA1"/>
</dbReference>
<keyword evidence="2" id="KW-0614">Plasmid</keyword>
<dbReference type="GO" id="GO:0047372">
    <property type="term" value="F:monoacylglycerol lipase activity"/>
    <property type="evidence" value="ECO:0007669"/>
    <property type="project" value="TreeGrafter"/>
</dbReference>
<dbReference type="AlphaFoldDB" id="A0A031JP81"/>
<reference evidence="2" key="2">
    <citation type="submission" date="2016-08" db="EMBL/GenBank/DDBJ databases">
        <authorList>
            <person name="Seilhamer J.J."/>
        </authorList>
    </citation>
    <scope>NUCLEOTIDE SEQUENCE [LARGE SCALE GENOMIC DNA]</scope>
    <source>
        <strain evidence="2">SA1</strain>
        <plasmid evidence="2">pSA1</plasmid>
    </source>
</reference>
<dbReference type="EMBL" id="CP017076">
    <property type="protein sequence ID" value="AOR79549.1"/>
    <property type="molecule type" value="Genomic_DNA"/>
</dbReference>
<protein>
    <submittedName>
        <fullName evidence="2">Alpha/beta hydrolase</fullName>
    </submittedName>
    <submittedName>
        <fullName evidence="3">Putative hydrolase or acyltransferase of alpha/beta superfamily protein</fullName>
    </submittedName>
</protein>
<dbReference type="EMBL" id="JFYZ01000036">
    <property type="protein sequence ID" value="EZP75667.1"/>
    <property type="molecule type" value="Genomic_DNA"/>
</dbReference>
<gene>
    <name evidence="2" type="ORF">BES08_22350</name>
    <name evidence="3" type="ORF">BV97_04532</name>
</gene>
<name>A0A031JP81_9SPHN</name>
<reference evidence="3 4" key="1">
    <citation type="submission" date="2014-03" db="EMBL/GenBank/DDBJ databases">
        <title>Whole genome sequence of Novosphingobium resinovorum KF1.</title>
        <authorList>
            <person name="Gan H.M."/>
            <person name="Gan H.Y."/>
            <person name="Chew T.H."/>
            <person name="Savka M.A."/>
        </authorList>
    </citation>
    <scope>NUCLEOTIDE SEQUENCE [LARGE SCALE GENOMIC DNA]</scope>
    <source>
        <strain evidence="3 4">KF1</strain>
    </source>
</reference>
<geneLocation type="plasmid" evidence="2 5">
    <name>pSA1</name>
</geneLocation>
<proteinExistence type="predicted"/>
<reference evidence="5" key="3">
    <citation type="journal article" date="2017" name="J. Biotechnol.">
        <title>Complete genome sequence of Novosphingobium resinovorum SA1, a versatile xenobiotic-degrading bacterium capable of utilizing sulfanilic acid.</title>
        <authorList>
            <person name="Hegedus B."/>
            <person name="Kos P.B."/>
            <person name="Balint B."/>
            <person name="Maroti G."/>
            <person name="Gan H.M."/>
            <person name="Perei K."/>
            <person name="Rakhely G."/>
        </authorList>
    </citation>
    <scope>NUCLEOTIDE SEQUENCE [LARGE SCALE GENOMIC DNA]</scope>
    <source>
        <strain evidence="5">SA1</strain>
    </source>
</reference>